<dbReference type="EMBL" id="LPAD01000071">
    <property type="protein sequence ID" value="KVN83471.1"/>
    <property type="molecule type" value="Genomic_DNA"/>
</dbReference>
<dbReference type="AlphaFoldDB" id="A0ABD4DZE1"/>
<organism evidence="1 2">
    <name type="scientific">Burkholderia ubonensis</name>
    <dbReference type="NCBI Taxonomy" id="101571"/>
    <lineage>
        <taxon>Bacteria</taxon>
        <taxon>Pseudomonadati</taxon>
        <taxon>Pseudomonadota</taxon>
        <taxon>Betaproteobacteria</taxon>
        <taxon>Burkholderiales</taxon>
        <taxon>Burkholderiaceae</taxon>
        <taxon>Burkholderia</taxon>
        <taxon>Burkholderia cepacia complex</taxon>
    </lineage>
</organism>
<gene>
    <name evidence="1" type="ORF">WJ68_16295</name>
</gene>
<proteinExistence type="predicted"/>
<name>A0ABD4DZE1_9BURK</name>
<comment type="caution">
    <text evidence="1">The sequence shown here is derived from an EMBL/GenBank/DDBJ whole genome shotgun (WGS) entry which is preliminary data.</text>
</comment>
<protein>
    <submittedName>
        <fullName evidence="1">Uncharacterized protein</fullName>
    </submittedName>
</protein>
<accession>A0ABD4DZE1</accession>
<dbReference type="Proteomes" id="UP000057910">
    <property type="component" value="Unassembled WGS sequence"/>
</dbReference>
<reference evidence="1 2" key="1">
    <citation type="submission" date="2015-11" db="EMBL/GenBank/DDBJ databases">
        <title>Expanding the genomic diversity of Burkholderia species for the development of highly accurate diagnostics.</title>
        <authorList>
            <person name="Sahl J."/>
            <person name="Keim P."/>
            <person name="Wagner D."/>
        </authorList>
    </citation>
    <scope>NUCLEOTIDE SEQUENCE [LARGE SCALE GENOMIC DNA]</scope>
    <source>
        <strain evidence="1 2">MSMB1585WGS</strain>
    </source>
</reference>
<evidence type="ECO:0000313" key="1">
    <source>
        <dbReference type="EMBL" id="KVN83471.1"/>
    </source>
</evidence>
<sequence>MRDLAERPQQLDPDLRVTDYIKTPSAVSCTHNGVSAAVALRAYDRASRASRVAVRERVISVDNCCTIDYIADYLGHADLRERMVSDGLLQADGLPYQPYLDFGYFVAVEGIDSSEPDVLITPWGMSWLLNRYGMTDARRVTHMAAKAIQ</sequence>
<evidence type="ECO:0000313" key="2">
    <source>
        <dbReference type="Proteomes" id="UP000057910"/>
    </source>
</evidence>
<dbReference type="RefSeq" id="WP_060040333.1">
    <property type="nucleotide sequence ID" value="NZ_LPAD01000071.1"/>
</dbReference>